<dbReference type="PANTHER" id="PTHR11017:SF570">
    <property type="entry name" value="DISEASE RESISTANCE PROTEIN (TIR-NBS CLASS)-RELATED"/>
    <property type="match status" value="1"/>
</dbReference>
<dbReference type="AlphaFoldDB" id="A0A6P9EHW6"/>
<evidence type="ECO:0000256" key="7">
    <source>
        <dbReference type="ARBA" id="ARBA00047304"/>
    </source>
</evidence>
<accession>A0A6P9EHW6</accession>
<dbReference type="OrthoDB" id="66519at2759"/>
<dbReference type="Gene3D" id="3.80.10.10">
    <property type="entry name" value="Ribonuclease Inhibitor"/>
    <property type="match status" value="2"/>
</dbReference>
<dbReference type="GO" id="GO:0007165">
    <property type="term" value="P:signal transduction"/>
    <property type="evidence" value="ECO:0007669"/>
    <property type="project" value="InterPro"/>
</dbReference>
<dbReference type="PANTHER" id="PTHR11017">
    <property type="entry name" value="LEUCINE-RICH REPEAT-CONTAINING PROTEIN"/>
    <property type="match status" value="1"/>
</dbReference>
<keyword evidence="2" id="KW-0433">Leucine-rich repeat</keyword>
<keyword evidence="9" id="KW-1185">Reference proteome</keyword>
<evidence type="ECO:0000256" key="3">
    <source>
        <dbReference type="ARBA" id="ARBA00022737"/>
    </source>
</evidence>
<dbReference type="SUPFAM" id="SSF52058">
    <property type="entry name" value="L domain-like"/>
    <property type="match status" value="1"/>
</dbReference>
<sequence>MALQGASSTLSSALTSSIHPWTHDVFLSFRGKDVRQKFISHLYNALDKRGINTYIDDKLERGEEIPQALFQAIEGSMISIIVFSKNYAESKWCLNELLKILECMGTTKQIVLPVFYDVDPSHVRHQKESFGDAFAKLKDRFEGKVEVQKWEAALEELANIAGFELKNYRKESEFIQEIIRWVDLRMVNQTLLSVAKYPIGIESRIRHIYQHLSIGKNDIRRIVGIFGTGGIGKTTISKDIYNRISSQFEGSCFLKDVRETSKQAGGLIKLQNTLLYDILEENLDVRDVDRGINVIRHRLSSKRVLLILDDVDELVQIEKLAGDRDWFGSGSRIIITTRDQCLLNKSKVDSKHEVMILDDNEALQLFSLHAFEEKEPLKDYMDLSKEVTKYAQGLPLALTVLGSDLKGQSIHQWRSALDKYKKIPNCNIQKVLLVSYEGLDDTEREMFLDIAFFFKGESLANVMKIFDGCGFFPVHGIKRLIDKCLISTIERHYEGRNESCVQMHDLLQDMGREIVRLESPKEPSKRSRLWFHEDIREVLEESTGPNKIEGIVVDLPEGDEEISLHPDAFRHMKRLRVFINCNAHFFCGPSYLSDKLRVLNWYKYPVDSLPHDFQGKKLIVFNMRDSLVKELGDGFKPKNLMTMTFYNCKFLKKIPDLSIISNLKELIVQNCTRLVEVHDSVGSLRNLSKLDFGGCSELQILPRSLNLRSLRELLLAYCSSLRYLPEIECKMESLILLDLLGTAIEELPLSIRNLVGLQSLRLSHCKNLIRLPIACILWQHLGELVIGGCPNLVKKMRNDGLSLLDIESTKMEEEISLGEKRLHELVPPTNSSNGSTALQLLNLQRCFQSETNFFPISSLFTMFNSSTSLRRLDLSKSKIVSLPTSIKELVTLATLSLCNCEKLEEILELPPNIRDVDVEGCKSLERFQEVSKILEFNGSHIRSLERISLEGCYKMHKNIWNDKVQNPLLWKGLYEYDATLFPENHEFLKDNEIVKGHDDYVRPRGEEEWAIDIEGPHYLEEISGIVLYLVIFFKDAAGYDIDIGGAKITSNSSNHVCCIQEGVKLVNMDWLKEENMTGYAVWVGYSNLQSFELKILDNLLVQFDDFHHPYGPMVEFYKSCRAKVVYKNERRANKKRKTDEVTLEPYHPLLMLQ</sequence>
<keyword evidence="4" id="KW-0378">Hydrolase</keyword>
<dbReference type="InterPro" id="IPR002182">
    <property type="entry name" value="NB-ARC"/>
</dbReference>
<dbReference type="InterPro" id="IPR044974">
    <property type="entry name" value="Disease_R_plants"/>
</dbReference>
<dbReference type="SMART" id="SM00255">
    <property type="entry name" value="TIR"/>
    <property type="match status" value="1"/>
</dbReference>
<evidence type="ECO:0000256" key="5">
    <source>
        <dbReference type="ARBA" id="ARBA00022821"/>
    </source>
</evidence>
<dbReference type="InterPro" id="IPR027417">
    <property type="entry name" value="P-loop_NTPase"/>
</dbReference>
<keyword evidence="3" id="KW-0677">Repeat</keyword>
<dbReference type="InterPro" id="IPR042197">
    <property type="entry name" value="Apaf_helical"/>
</dbReference>
<dbReference type="GO" id="GO:0061809">
    <property type="term" value="F:NAD+ nucleosidase activity, cyclic ADP-ribose generating"/>
    <property type="evidence" value="ECO:0007669"/>
    <property type="project" value="UniProtKB-EC"/>
</dbReference>
<dbReference type="RefSeq" id="XP_035547069.1">
    <property type="nucleotide sequence ID" value="XM_035691176.1"/>
</dbReference>
<dbReference type="Gene3D" id="3.40.50.300">
    <property type="entry name" value="P-loop containing nucleotide triphosphate hydrolases"/>
    <property type="match status" value="1"/>
</dbReference>
<dbReference type="InterPro" id="IPR032675">
    <property type="entry name" value="LRR_dom_sf"/>
</dbReference>
<dbReference type="InterPro" id="IPR058546">
    <property type="entry name" value="RPS4B/Roq1-like_LRR"/>
</dbReference>
<dbReference type="Pfam" id="PF23286">
    <property type="entry name" value="LRR_13"/>
    <property type="match status" value="1"/>
</dbReference>
<dbReference type="Pfam" id="PF23282">
    <property type="entry name" value="WHD_ROQ1"/>
    <property type="match status" value="1"/>
</dbReference>
<dbReference type="GO" id="GO:0006952">
    <property type="term" value="P:defense response"/>
    <property type="evidence" value="ECO:0007669"/>
    <property type="project" value="InterPro"/>
</dbReference>
<evidence type="ECO:0000313" key="10">
    <source>
        <dbReference type="RefSeq" id="XP_035547069.1"/>
    </source>
</evidence>
<evidence type="ECO:0000256" key="1">
    <source>
        <dbReference type="ARBA" id="ARBA00011982"/>
    </source>
</evidence>
<reference evidence="10" key="1">
    <citation type="submission" date="2025-08" db="UniProtKB">
        <authorList>
            <consortium name="RefSeq"/>
        </authorList>
    </citation>
    <scope>IDENTIFICATION</scope>
    <source>
        <tissue evidence="10">Leaves</tissue>
    </source>
</reference>
<protein>
    <recommendedName>
        <fullName evidence="1">ADP-ribosyl cyclase/cyclic ADP-ribose hydrolase</fullName>
        <ecNumber evidence="1">3.2.2.6</ecNumber>
    </recommendedName>
</protein>
<dbReference type="PRINTS" id="PR00364">
    <property type="entry name" value="DISEASERSIST"/>
</dbReference>
<dbReference type="PROSITE" id="PS50104">
    <property type="entry name" value="TIR"/>
    <property type="match status" value="1"/>
</dbReference>
<evidence type="ECO:0000256" key="4">
    <source>
        <dbReference type="ARBA" id="ARBA00022801"/>
    </source>
</evidence>
<organism evidence="9 10">
    <name type="scientific">Juglans regia</name>
    <name type="common">English walnut</name>
    <dbReference type="NCBI Taxonomy" id="51240"/>
    <lineage>
        <taxon>Eukaryota</taxon>
        <taxon>Viridiplantae</taxon>
        <taxon>Streptophyta</taxon>
        <taxon>Embryophyta</taxon>
        <taxon>Tracheophyta</taxon>
        <taxon>Spermatophyta</taxon>
        <taxon>Magnoliopsida</taxon>
        <taxon>eudicotyledons</taxon>
        <taxon>Gunneridae</taxon>
        <taxon>Pentapetalae</taxon>
        <taxon>rosids</taxon>
        <taxon>fabids</taxon>
        <taxon>Fagales</taxon>
        <taxon>Juglandaceae</taxon>
        <taxon>Juglans</taxon>
    </lineage>
</organism>
<dbReference type="InterPro" id="IPR058192">
    <property type="entry name" value="WHD_ROQ1-like"/>
</dbReference>
<gene>
    <name evidence="10" type="primary">LOC108979778</name>
</gene>
<dbReference type="InterPro" id="IPR035897">
    <property type="entry name" value="Toll_tir_struct_dom_sf"/>
</dbReference>
<dbReference type="Pfam" id="PF00931">
    <property type="entry name" value="NB-ARC"/>
    <property type="match status" value="1"/>
</dbReference>
<keyword evidence="6" id="KW-0520">NAD</keyword>
<dbReference type="InterPro" id="IPR000157">
    <property type="entry name" value="TIR_dom"/>
</dbReference>
<dbReference type="KEGG" id="jre:108979778"/>
<dbReference type="FunCoup" id="A0A6P9EHW6">
    <property type="interactions" value="339"/>
</dbReference>
<evidence type="ECO:0000256" key="6">
    <source>
        <dbReference type="ARBA" id="ARBA00023027"/>
    </source>
</evidence>
<dbReference type="Pfam" id="PF01582">
    <property type="entry name" value="TIR"/>
    <property type="match status" value="1"/>
</dbReference>
<comment type="catalytic activity">
    <reaction evidence="7">
        <text>NAD(+) + H2O = ADP-D-ribose + nicotinamide + H(+)</text>
        <dbReference type="Rhea" id="RHEA:16301"/>
        <dbReference type="ChEBI" id="CHEBI:15377"/>
        <dbReference type="ChEBI" id="CHEBI:15378"/>
        <dbReference type="ChEBI" id="CHEBI:17154"/>
        <dbReference type="ChEBI" id="CHEBI:57540"/>
        <dbReference type="ChEBI" id="CHEBI:57967"/>
        <dbReference type="EC" id="3.2.2.6"/>
    </reaction>
    <physiologicalReaction direction="left-to-right" evidence="7">
        <dbReference type="Rhea" id="RHEA:16302"/>
    </physiologicalReaction>
</comment>
<dbReference type="GO" id="GO:0043531">
    <property type="term" value="F:ADP binding"/>
    <property type="evidence" value="ECO:0007669"/>
    <property type="project" value="InterPro"/>
</dbReference>
<dbReference type="FunFam" id="3.40.50.10140:FF:000007">
    <property type="entry name" value="Disease resistance protein (TIR-NBS-LRR class)"/>
    <property type="match status" value="1"/>
</dbReference>
<dbReference type="EC" id="3.2.2.6" evidence="1"/>
<dbReference type="Gene3D" id="3.40.50.10140">
    <property type="entry name" value="Toll/interleukin-1 receptor homology (TIR) domain"/>
    <property type="match status" value="1"/>
</dbReference>
<name>A0A6P9EHW6_JUGRE</name>
<proteinExistence type="predicted"/>
<dbReference type="SUPFAM" id="SSF52200">
    <property type="entry name" value="Toll/Interleukin receptor TIR domain"/>
    <property type="match status" value="1"/>
</dbReference>
<dbReference type="SUPFAM" id="SSF52540">
    <property type="entry name" value="P-loop containing nucleoside triphosphate hydrolases"/>
    <property type="match status" value="1"/>
</dbReference>
<dbReference type="FunFam" id="1.10.8.430:FF:000002">
    <property type="entry name" value="Disease resistance protein (TIR-NBS-LRR class)"/>
    <property type="match status" value="1"/>
</dbReference>
<evidence type="ECO:0000259" key="8">
    <source>
        <dbReference type="PROSITE" id="PS50104"/>
    </source>
</evidence>
<dbReference type="Gramene" id="Jr06_18650_p1">
    <property type="protein sequence ID" value="cds.Jr06_18650_p1"/>
    <property type="gene ID" value="Jr06_18650"/>
</dbReference>
<evidence type="ECO:0000313" key="9">
    <source>
        <dbReference type="Proteomes" id="UP000235220"/>
    </source>
</evidence>
<dbReference type="Gene3D" id="1.10.8.430">
    <property type="entry name" value="Helical domain of apoptotic protease-activating factors"/>
    <property type="match status" value="1"/>
</dbReference>
<evidence type="ECO:0000256" key="2">
    <source>
        <dbReference type="ARBA" id="ARBA00022614"/>
    </source>
</evidence>
<dbReference type="Proteomes" id="UP000235220">
    <property type="component" value="Chromosome 6"/>
</dbReference>
<feature type="domain" description="TIR" evidence="8">
    <location>
        <begin position="21"/>
        <end position="186"/>
    </location>
</feature>
<dbReference type="GeneID" id="108979778"/>
<keyword evidence="5" id="KW-0611">Plant defense</keyword>